<dbReference type="Pfam" id="PF01207">
    <property type="entry name" value="Dus"/>
    <property type="match status" value="1"/>
</dbReference>
<feature type="domain" description="DUS-like FMN-binding" evidence="8">
    <location>
        <begin position="6"/>
        <end position="301"/>
    </location>
</feature>
<comment type="caution">
    <text evidence="9">The sequence shown here is derived from an EMBL/GenBank/DDBJ whole genome shotgun (WGS) entry which is preliminary data.</text>
</comment>
<keyword evidence="4 7" id="KW-0819">tRNA processing</keyword>
<evidence type="ECO:0000256" key="4">
    <source>
        <dbReference type="ARBA" id="ARBA00022694"/>
    </source>
</evidence>
<keyword evidence="2 7" id="KW-0285">Flavoprotein</keyword>
<keyword evidence="3 7" id="KW-0288">FMN</keyword>
<evidence type="ECO:0000256" key="5">
    <source>
        <dbReference type="ARBA" id="ARBA00022857"/>
    </source>
</evidence>
<name>A0ABT2RRZ1_9FIRM</name>
<dbReference type="CDD" id="cd02801">
    <property type="entry name" value="DUS_like_FMN"/>
    <property type="match status" value="1"/>
</dbReference>
<gene>
    <name evidence="9" type="ORF">OCV99_15480</name>
</gene>
<dbReference type="EC" id="1.3.1.-" evidence="7"/>
<evidence type="ECO:0000256" key="7">
    <source>
        <dbReference type="PIRNR" id="PIRNR006621"/>
    </source>
</evidence>
<keyword evidence="10" id="KW-1185">Reference proteome</keyword>
<dbReference type="SUPFAM" id="SSF51395">
    <property type="entry name" value="FMN-linked oxidoreductases"/>
    <property type="match status" value="1"/>
</dbReference>
<reference evidence="9 10" key="1">
    <citation type="journal article" date="2021" name="ISME Commun">
        <title>Automated analysis of genomic sequences facilitates high-throughput and comprehensive description of bacteria.</title>
        <authorList>
            <person name="Hitch T.C.A."/>
        </authorList>
    </citation>
    <scope>NUCLEOTIDE SEQUENCE [LARGE SCALE GENOMIC DNA]</scope>
    <source>
        <strain evidence="9 10">Sanger_03</strain>
    </source>
</reference>
<dbReference type="EMBL" id="JAOQJU010000029">
    <property type="protein sequence ID" value="MCU6687904.1"/>
    <property type="molecule type" value="Genomic_DNA"/>
</dbReference>
<dbReference type="PANTHER" id="PTHR45846">
    <property type="entry name" value="TRNA-DIHYDROURIDINE(47) SYNTHASE [NAD(P)(+)]-LIKE"/>
    <property type="match status" value="1"/>
</dbReference>
<evidence type="ECO:0000313" key="10">
    <source>
        <dbReference type="Proteomes" id="UP001652431"/>
    </source>
</evidence>
<evidence type="ECO:0000313" key="9">
    <source>
        <dbReference type="EMBL" id="MCU6687904.1"/>
    </source>
</evidence>
<evidence type="ECO:0000259" key="8">
    <source>
        <dbReference type="Pfam" id="PF01207"/>
    </source>
</evidence>
<proteinExistence type="inferred from homology"/>
<comment type="cofactor">
    <cofactor evidence="1 7">
        <name>FMN</name>
        <dbReference type="ChEBI" id="CHEBI:58210"/>
    </cofactor>
</comment>
<comment type="similarity">
    <text evidence="7">Belongs to the dus family.</text>
</comment>
<evidence type="ECO:0000256" key="1">
    <source>
        <dbReference type="ARBA" id="ARBA00001917"/>
    </source>
</evidence>
<dbReference type="InterPro" id="IPR013785">
    <property type="entry name" value="Aldolase_TIM"/>
</dbReference>
<accession>A0ABT2RRZ1</accession>
<dbReference type="PANTHER" id="PTHR45846:SF1">
    <property type="entry name" value="TRNA-DIHYDROURIDINE(47) SYNTHASE [NAD(P)(+)]-LIKE"/>
    <property type="match status" value="1"/>
</dbReference>
<dbReference type="Gene3D" id="3.20.20.70">
    <property type="entry name" value="Aldolase class I"/>
    <property type="match status" value="1"/>
</dbReference>
<sequence length="325" mass="38190">MHYYYAPMEGITGYIQRNACHRFFPGIDKYFTAFIAPNQRGHFSSKEKNDILPEHNEGICLVPQILTNREDDFLLTVKKLKQYGYEEVNLNLGCPSKTVVSKFRGSGFLAKPEELDRFLESIFSKADIKISIKTRIGKDDPEEWMRLLEIYNKYPLEELIVHPRTQKDFYKNSPNLDVFEEMFKHSKCPVCYNGDLFIKRDFLKWKERFPLVDTVMIGRGLLINPGLIGLIEEGSMPKKERLFAYHNQIYEDYRNIMYGDRNVLFKMKELWIYMIHSFTNPKKYAKRIRKAEKLAAYEDAVSDLFNEQELVEDGRESGSSVYASE</sequence>
<keyword evidence="5" id="KW-0521">NADP</keyword>
<evidence type="ECO:0000256" key="2">
    <source>
        <dbReference type="ARBA" id="ARBA00022630"/>
    </source>
</evidence>
<dbReference type="Proteomes" id="UP001652431">
    <property type="component" value="Unassembled WGS sequence"/>
</dbReference>
<dbReference type="PIRSF" id="PIRSF006621">
    <property type="entry name" value="Dus"/>
    <property type="match status" value="1"/>
</dbReference>
<dbReference type="PROSITE" id="PS01136">
    <property type="entry name" value="UPF0034"/>
    <property type="match status" value="1"/>
</dbReference>
<comment type="function">
    <text evidence="7">Catalyzes the synthesis of 5,6-dihydrouridine (D), a modified base found in the D-loop of most tRNAs, via the reduction of the C5-C6 double bond in target uridines.</text>
</comment>
<organism evidence="9 10">
    <name type="scientific">Dorea acetigenes</name>
    <dbReference type="NCBI Taxonomy" id="2981787"/>
    <lineage>
        <taxon>Bacteria</taxon>
        <taxon>Bacillati</taxon>
        <taxon>Bacillota</taxon>
        <taxon>Clostridia</taxon>
        <taxon>Lachnospirales</taxon>
        <taxon>Lachnospiraceae</taxon>
        <taxon>Dorea</taxon>
    </lineage>
</organism>
<dbReference type="RefSeq" id="WP_158371752.1">
    <property type="nucleotide sequence ID" value="NZ_JAOQJU010000029.1"/>
</dbReference>
<keyword evidence="6 7" id="KW-0560">Oxidoreductase</keyword>
<evidence type="ECO:0000256" key="3">
    <source>
        <dbReference type="ARBA" id="ARBA00022643"/>
    </source>
</evidence>
<dbReference type="InterPro" id="IPR035587">
    <property type="entry name" value="DUS-like_FMN-bd"/>
</dbReference>
<evidence type="ECO:0000256" key="6">
    <source>
        <dbReference type="ARBA" id="ARBA00023002"/>
    </source>
</evidence>
<dbReference type="InterPro" id="IPR001269">
    <property type="entry name" value="DUS_fam"/>
</dbReference>
<dbReference type="InterPro" id="IPR018517">
    <property type="entry name" value="tRNA_hU_synthase_CS"/>
</dbReference>
<protein>
    <recommendedName>
        <fullName evidence="7">tRNA-dihydrouridine synthase</fullName>
        <ecNumber evidence="7">1.3.1.-</ecNumber>
    </recommendedName>
</protein>